<dbReference type="PANTHER" id="PTHR33606:SF3">
    <property type="entry name" value="PROTEIN YCII"/>
    <property type="match status" value="1"/>
</dbReference>
<dbReference type="InterPro" id="IPR011008">
    <property type="entry name" value="Dimeric_a/b-barrel"/>
</dbReference>
<gene>
    <name evidence="3" type="ORF">TE42_02160</name>
</gene>
<comment type="similarity">
    <text evidence="1">Belongs to the YciI family.</text>
</comment>
<dbReference type="Pfam" id="PF03795">
    <property type="entry name" value="YCII"/>
    <property type="match status" value="1"/>
</dbReference>
<dbReference type="SUPFAM" id="SSF54909">
    <property type="entry name" value="Dimeric alpha+beta barrel"/>
    <property type="match status" value="1"/>
</dbReference>
<dbReference type="NCBIfam" id="NF009506">
    <property type="entry name" value="PRK12864.1"/>
    <property type="match status" value="1"/>
</dbReference>
<proteinExistence type="inferred from homology"/>
<dbReference type="PANTHER" id="PTHR33606">
    <property type="entry name" value="PROTEIN YCII"/>
    <property type="match status" value="1"/>
</dbReference>
<comment type="caution">
    <text evidence="3">The sequence shown here is derived from an EMBL/GenBank/DDBJ whole genome shotgun (WGS) entry which is preliminary data.</text>
</comment>
<organism evidence="3 4">
    <name type="scientific">Candidatus Synechococcus spongiarum SP3</name>
    <dbReference type="NCBI Taxonomy" id="1604020"/>
    <lineage>
        <taxon>Bacteria</taxon>
        <taxon>Bacillati</taxon>
        <taxon>Cyanobacteriota</taxon>
        <taxon>Cyanophyceae</taxon>
        <taxon>Synechococcales</taxon>
        <taxon>Synechococcaceae</taxon>
        <taxon>Synechococcus</taxon>
    </lineage>
</organism>
<sequence>MKFVLWGRYCADPLTRRAPYREQHLAGLREQHAKGVLLTLGPTAGSTHVFGVYEAPSQEEVEALVKGDIYWAQGIWTQVDIYPWTDAIPFPSP</sequence>
<accession>A0A0G2HMD8</accession>
<protein>
    <recommendedName>
        <fullName evidence="2">YCII-related domain-containing protein</fullName>
    </recommendedName>
</protein>
<evidence type="ECO:0000259" key="2">
    <source>
        <dbReference type="Pfam" id="PF03795"/>
    </source>
</evidence>
<dbReference type="InterPro" id="IPR005545">
    <property type="entry name" value="YCII"/>
</dbReference>
<dbReference type="Proteomes" id="UP000035067">
    <property type="component" value="Unassembled WGS sequence"/>
</dbReference>
<dbReference type="PATRIC" id="fig|1604020.3.peg.1947"/>
<dbReference type="EMBL" id="JXQG01000007">
    <property type="protein sequence ID" value="KKZ12985.1"/>
    <property type="molecule type" value="Genomic_DNA"/>
</dbReference>
<dbReference type="Gene3D" id="3.30.70.1060">
    <property type="entry name" value="Dimeric alpha+beta barrel"/>
    <property type="match status" value="1"/>
</dbReference>
<feature type="domain" description="YCII-related" evidence="2">
    <location>
        <begin position="1"/>
        <end position="85"/>
    </location>
</feature>
<evidence type="ECO:0000313" key="3">
    <source>
        <dbReference type="EMBL" id="KKZ12985.1"/>
    </source>
</evidence>
<dbReference type="InterPro" id="IPR051807">
    <property type="entry name" value="Sec-metab_biosynth-assoc"/>
</dbReference>
<name>A0A0G2HMD8_9SYNE</name>
<evidence type="ECO:0000256" key="1">
    <source>
        <dbReference type="ARBA" id="ARBA00007689"/>
    </source>
</evidence>
<evidence type="ECO:0000313" key="4">
    <source>
        <dbReference type="Proteomes" id="UP000035067"/>
    </source>
</evidence>
<dbReference type="AlphaFoldDB" id="A0A0G2HMD8"/>
<reference evidence="3 4" key="1">
    <citation type="submission" date="2015-01" db="EMBL/GenBank/DDBJ databases">
        <title>Lifestyle Evolution in Cyanobacterial Symbionts of Sponges.</title>
        <authorList>
            <person name="Burgsdorf I."/>
            <person name="Slaby B.M."/>
            <person name="Handley K.M."/>
            <person name="Haber M."/>
            <person name="Blom J."/>
            <person name="Marshall C.W."/>
            <person name="Gilbert J.A."/>
            <person name="Hentschel U."/>
            <person name="Steindler L."/>
        </authorList>
    </citation>
    <scope>NUCLEOTIDE SEQUENCE [LARGE SCALE GENOMIC DNA]</scope>
    <source>
        <strain evidence="3">SP3</strain>
    </source>
</reference>